<reference evidence="3" key="1">
    <citation type="journal article" date="2015" name="Nat. Genet.">
        <title>The genome and transcriptome of the zoonotic hookworm Ancylostoma ceylanicum identify infection-specific gene families.</title>
        <authorList>
            <person name="Schwarz E.M."/>
            <person name="Hu Y."/>
            <person name="Antoshechkin I."/>
            <person name="Miller M.M."/>
            <person name="Sternberg P.W."/>
            <person name="Aroian R.V."/>
        </authorList>
    </citation>
    <scope>NUCLEOTIDE SEQUENCE</scope>
    <source>
        <strain evidence="3">HY135</strain>
    </source>
</reference>
<name>A0A016TB93_9BILA</name>
<organism evidence="2 3">
    <name type="scientific">Ancylostoma ceylanicum</name>
    <dbReference type="NCBI Taxonomy" id="53326"/>
    <lineage>
        <taxon>Eukaryota</taxon>
        <taxon>Metazoa</taxon>
        <taxon>Ecdysozoa</taxon>
        <taxon>Nematoda</taxon>
        <taxon>Chromadorea</taxon>
        <taxon>Rhabditida</taxon>
        <taxon>Rhabditina</taxon>
        <taxon>Rhabditomorpha</taxon>
        <taxon>Strongyloidea</taxon>
        <taxon>Ancylostomatidae</taxon>
        <taxon>Ancylostomatinae</taxon>
        <taxon>Ancylostoma</taxon>
    </lineage>
</organism>
<gene>
    <name evidence="2" type="primary">Acey_s0119.g847</name>
    <name evidence="2" type="ORF">Y032_0119g847</name>
</gene>
<comment type="caution">
    <text evidence="2">The sequence shown here is derived from an EMBL/GenBank/DDBJ whole genome shotgun (WGS) entry which is preliminary data.</text>
</comment>
<keyword evidence="3" id="KW-1185">Reference proteome</keyword>
<dbReference type="Proteomes" id="UP000024635">
    <property type="component" value="Unassembled WGS sequence"/>
</dbReference>
<dbReference type="EMBL" id="JARK01001455">
    <property type="protein sequence ID" value="EYB99922.1"/>
    <property type="molecule type" value="Genomic_DNA"/>
</dbReference>
<feature type="transmembrane region" description="Helical" evidence="1">
    <location>
        <begin position="15"/>
        <end position="38"/>
    </location>
</feature>
<protein>
    <submittedName>
        <fullName evidence="2">Uncharacterized protein</fullName>
    </submittedName>
</protein>
<keyword evidence="1" id="KW-0472">Membrane</keyword>
<dbReference type="AlphaFoldDB" id="A0A016TB93"/>
<evidence type="ECO:0000313" key="2">
    <source>
        <dbReference type="EMBL" id="EYB99922.1"/>
    </source>
</evidence>
<keyword evidence="1" id="KW-1133">Transmembrane helix</keyword>
<accession>A0A016TB93</accession>
<evidence type="ECO:0000313" key="3">
    <source>
        <dbReference type="Proteomes" id="UP000024635"/>
    </source>
</evidence>
<evidence type="ECO:0000256" key="1">
    <source>
        <dbReference type="SAM" id="Phobius"/>
    </source>
</evidence>
<keyword evidence="1" id="KW-0812">Transmembrane</keyword>
<sequence>MIAVNYHIIDYYSYYYYHILLEHPFVVVVVVGVVVVVVDIQSCSTHNPVALWHVRLPGHLPIGQAPFPPYFLT</sequence>
<proteinExistence type="predicted"/>